<evidence type="ECO:0000313" key="3">
    <source>
        <dbReference type="Proteomes" id="UP000002212"/>
    </source>
</evidence>
<dbReference type="EC" id="5.1.99.4" evidence="2"/>
<feature type="region of interest" description="Disordered" evidence="1">
    <location>
        <begin position="341"/>
        <end position="365"/>
    </location>
</feature>
<dbReference type="SUPFAM" id="SSF89796">
    <property type="entry name" value="CoA-transferase family III (CaiB/BaiF)"/>
    <property type="match status" value="1"/>
</dbReference>
<dbReference type="InterPro" id="IPR003673">
    <property type="entry name" value="CoA-Trfase_fam_III"/>
</dbReference>
<dbReference type="KEGG" id="rop:ROP_71020"/>
<dbReference type="RefSeq" id="WP_015890771.1">
    <property type="nucleotide sequence ID" value="NC_012522.1"/>
</dbReference>
<keyword evidence="2" id="KW-0413">Isomerase</keyword>
<dbReference type="PATRIC" id="fig|632772.20.peg.7409"/>
<name>C1B5T8_RHOOB</name>
<dbReference type="Proteomes" id="UP000002212">
    <property type="component" value="Chromosome"/>
</dbReference>
<evidence type="ECO:0000256" key="1">
    <source>
        <dbReference type="SAM" id="MobiDB-lite"/>
    </source>
</evidence>
<dbReference type="OrthoDB" id="9797653at2"/>
<dbReference type="Gene3D" id="3.40.50.10540">
    <property type="entry name" value="Crotonobetainyl-coa:carnitine coa-transferase, domain 1"/>
    <property type="match status" value="1"/>
</dbReference>
<sequence length="365" mass="39189">MPTEDVGSGPLAGIRVLELAGMGPGPHAAMLLADLGADVVRVQRAGGLPAPDRTASQQLRGRTIVEADLKRPEDVAMVLGLLDRADVLVEGFRPGVTERMGLGPEEALTRNPRLIYGRVTGWGQSGPRALQAGHDLNYISVTGLLHAVGRKDERPVPPLNLFGDFGGGSMFLVVGVLAALVERQLSGWGQVVDAAMVNGAPALAHLLWSMRGTGQWSNDRGTNVFDGSAPFYDTYECSDGKYVAVGALEPQFYAELLRVLDIDPATLGHQRDVEGWPLVRKLFTEKFASRTRDEWAAQFADVDACVTPVLDFDEAARDPQMMDRRVFTDLDGVLQPAPAPAFSRTPTATPTAPSRVAVPANTVWS</sequence>
<dbReference type="Pfam" id="PF02515">
    <property type="entry name" value="CoA_transf_3"/>
    <property type="match status" value="1"/>
</dbReference>
<dbReference type="HOGENOM" id="CLU_033975_5_0_11"/>
<dbReference type="PANTHER" id="PTHR48228:SF5">
    <property type="entry name" value="ALPHA-METHYLACYL-COA RACEMASE"/>
    <property type="match status" value="1"/>
</dbReference>
<dbReference type="STRING" id="632772.ROP_71020"/>
<dbReference type="InterPro" id="IPR044855">
    <property type="entry name" value="CoA-Trfase_III_dom3_sf"/>
</dbReference>
<gene>
    <name evidence="2" type="ordered locus">ROP_71020</name>
</gene>
<proteinExistence type="predicted"/>
<dbReference type="InterPro" id="IPR050509">
    <property type="entry name" value="CoA-transferase_III"/>
</dbReference>
<protein>
    <submittedName>
        <fullName evidence="2">Putative alpha-methylacyl-CoA racemase</fullName>
        <ecNumber evidence="2">5.1.99.4</ecNumber>
    </submittedName>
</protein>
<dbReference type="InterPro" id="IPR023606">
    <property type="entry name" value="CoA-Trfase_III_dom_1_sf"/>
</dbReference>
<evidence type="ECO:0000313" key="2">
    <source>
        <dbReference type="EMBL" id="BAH55349.1"/>
    </source>
</evidence>
<dbReference type="EMBL" id="AP011115">
    <property type="protein sequence ID" value="BAH55349.1"/>
    <property type="molecule type" value="Genomic_DNA"/>
</dbReference>
<reference evidence="2 3" key="1">
    <citation type="submission" date="2009-03" db="EMBL/GenBank/DDBJ databases">
        <title>Comparison of the complete genome sequences of Rhodococcus erythropolis PR4 and Rhodococcus opacus B4.</title>
        <authorList>
            <person name="Takarada H."/>
            <person name="Sekine M."/>
            <person name="Hosoyama A."/>
            <person name="Yamada R."/>
            <person name="Fujisawa T."/>
            <person name="Omata S."/>
            <person name="Shimizu A."/>
            <person name="Tsukatani N."/>
            <person name="Tanikawa S."/>
            <person name="Fujita N."/>
            <person name="Harayama S."/>
        </authorList>
    </citation>
    <scope>NUCLEOTIDE SEQUENCE [LARGE SCALE GENOMIC DNA]</scope>
    <source>
        <strain evidence="2 3">B4</strain>
    </source>
</reference>
<accession>C1B5T8</accession>
<dbReference type="AlphaFoldDB" id="C1B5T8"/>
<dbReference type="Gene3D" id="3.30.1540.10">
    <property type="entry name" value="formyl-coa transferase, domain 3"/>
    <property type="match status" value="1"/>
</dbReference>
<dbReference type="PANTHER" id="PTHR48228">
    <property type="entry name" value="SUCCINYL-COA--D-CITRAMALATE COA-TRANSFERASE"/>
    <property type="match status" value="1"/>
</dbReference>
<dbReference type="GO" id="GO:0008111">
    <property type="term" value="F:alpha-methylacyl-CoA racemase activity"/>
    <property type="evidence" value="ECO:0007669"/>
    <property type="project" value="UniProtKB-EC"/>
</dbReference>
<organism evidence="2 3">
    <name type="scientific">Rhodococcus opacus (strain B4)</name>
    <dbReference type="NCBI Taxonomy" id="632772"/>
    <lineage>
        <taxon>Bacteria</taxon>
        <taxon>Bacillati</taxon>
        <taxon>Actinomycetota</taxon>
        <taxon>Actinomycetes</taxon>
        <taxon>Mycobacteriales</taxon>
        <taxon>Nocardiaceae</taxon>
        <taxon>Rhodococcus</taxon>
    </lineage>
</organism>